<gene>
    <name evidence="1" type="ORF">BpHYR1_027927</name>
</gene>
<dbReference type="AlphaFoldDB" id="A0A3M7RZ19"/>
<dbReference type="Proteomes" id="UP000276133">
    <property type="component" value="Unassembled WGS sequence"/>
</dbReference>
<protein>
    <submittedName>
        <fullName evidence="1">Uncharacterized protein</fullName>
    </submittedName>
</protein>
<keyword evidence="2" id="KW-1185">Reference proteome</keyword>
<sequence>MFTLVPLGPSIRSLSLDVLEHFDRSYYPYRITNKNNYRIPLFDNAAPQPRTHHWRRRYTKSRSC</sequence>
<reference evidence="1 2" key="1">
    <citation type="journal article" date="2018" name="Sci. Rep.">
        <title>Genomic signatures of local adaptation to the degree of environmental predictability in rotifers.</title>
        <authorList>
            <person name="Franch-Gras L."/>
            <person name="Hahn C."/>
            <person name="Garcia-Roger E.M."/>
            <person name="Carmona M.J."/>
            <person name="Serra M."/>
            <person name="Gomez A."/>
        </authorList>
    </citation>
    <scope>NUCLEOTIDE SEQUENCE [LARGE SCALE GENOMIC DNA]</scope>
    <source>
        <strain evidence="1">HYR1</strain>
    </source>
</reference>
<accession>A0A3M7RZ19</accession>
<name>A0A3M7RZ19_BRAPC</name>
<organism evidence="1 2">
    <name type="scientific">Brachionus plicatilis</name>
    <name type="common">Marine rotifer</name>
    <name type="synonym">Brachionus muelleri</name>
    <dbReference type="NCBI Taxonomy" id="10195"/>
    <lineage>
        <taxon>Eukaryota</taxon>
        <taxon>Metazoa</taxon>
        <taxon>Spiralia</taxon>
        <taxon>Gnathifera</taxon>
        <taxon>Rotifera</taxon>
        <taxon>Eurotatoria</taxon>
        <taxon>Monogononta</taxon>
        <taxon>Pseudotrocha</taxon>
        <taxon>Ploima</taxon>
        <taxon>Brachionidae</taxon>
        <taxon>Brachionus</taxon>
    </lineage>
</organism>
<evidence type="ECO:0000313" key="1">
    <source>
        <dbReference type="EMBL" id="RNA28814.1"/>
    </source>
</evidence>
<evidence type="ECO:0000313" key="2">
    <source>
        <dbReference type="Proteomes" id="UP000276133"/>
    </source>
</evidence>
<comment type="caution">
    <text evidence="1">The sequence shown here is derived from an EMBL/GenBank/DDBJ whole genome shotgun (WGS) entry which is preliminary data.</text>
</comment>
<dbReference type="EMBL" id="REGN01002337">
    <property type="protein sequence ID" value="RNA28814.1"/>
    <property type="molecule type" value="Genomic_DNA"/>
</dbReference>
<proteinExistence type="predicted"/>